<dbReference type="NCBIfam" id="TIGR00338">
    <property type="entry name" value="serB"/>
    <property type="match status" value="1"/>
</dbReference>
<dbReference type="InterPro" id="IPR036412">
    <property type="entry name" value="HAD-like_sf"/>
</dbReference>
<dbReference type="PANTHER" id="PTHR43344:SF2">
    <property type="entry name" value="PHOSPHOSERINE PHOSPHATASE"/>
    <property type="match status" value="1"/>
</dbReference>
<dbReference type="OrthoDB" id="27226at2759"/>
<reference evidence="12 13" key="1">
    <citation type="submission" date="2016-01" db="EMBL/GenBank/DDBJ databases">
        <title>Genome sequence of the yeast Holleya sinecauda.</title>
        <authorList>
            <person name="Dietrich F.S."/>
        </authorList>
    </citation>
    <scope>NUCLEOTIDE SEQUENCE [LARGE SCALE GENOMIC DNA]</scope>
    <source>
        <strain evidence="12 13">ATCC 58844</strain>
    </source>
</reference>
<comment type="pathway">
    <text evidence="2">Amino-acid biosynthesis; L-serine biosynthesis; L-serine from 3-phospho-D-glycerate: step 3/3.</text>
</comment>
<evidence type="ECO:0000256" key="11">
    <source>
        <dbReference type="PIRSR" id="PIRSR604469-1"/>
    </source>
</evidence>
<dbReference type="EC" id="3.1.3.3" evidence="4"/>
<dbReference type="STRING" id="45286.A0A109UW45"/>
<dbReference type="PANTHER" id="PTHR43344">
    <property type="entry name" value="PHOSPHOSERINE PHOSPHATASE"/>
    <property type="match status" value="1"/>
</dbReference>
<dbReference type="NCBIfam" id="TIGR01488">
    <property type="entry name" value="HAD-SF-IB"/>
    <property type="match status" value="1"/>
</dbReference>
<feature type="active site" description="Nucleophile" evidence="11">
    <location>
        <position position="100"/>
    </location>
</feature>
<evidence type="ECO:0000256" key="3">
    <source>
        <dbReference type="ARBA" id="ARBA00009184"/>
    </source>
</evidence>
<dbReference type="SFLD" id="SFLDS00003">
    <property type="entry name" value="Haloacid_Dehalogenase"/>
    <property type="match status" value="1"/>
</dbReference>
<dbReference type="GO" id="GO:0005737">
    <property type="term" value="C:cytoplasm"/>
    <property type="evidence" value="ECO:0007669"/>
    <property type="project" value="TreeGrafter"/>
</dbReference>
<evidence type="ECO:0000256" key="5">
    <source>
        <dbReference type="ARBA" id="ARBA00022605"/>
    </source>
</evidence>
<dbReference type="EMBL" id="CP014242">
    <property type="protein sequence ID" value="AMD18663.1"/>
    <property type="molecule type" value="Genomic_DNA"/>
</dbReference>
<evidence type="ECO:0000256" key="7">
    <source>
        <dbReference type="ARBA" id="ARBA00022801"/>
    </source>
</evidence>
<dbReference type="SFLD" id="SFLDG01137">
    <property type="entry name" value="C1.6.1:_Phosphoserine_Phosphat"/>
    <property type="match status" value="1"/>
</dbReference>
<dbReference type="RefSeq" id="XP_017985659.1">
    <property type="nucleotide sequence ID" value="XM_018130245.1"/>
</dbReference>
<evidence type="ECO:0000256" key="2">
    <source>
        <dbReference type="ARBA" id="ARBA00005135"/>
    </source>
</evidence>
<dbReference type="Pfam" id="PF00702">
    <property type="entry name" value="Hydrolase"/>
    <property type="match status" value="1"/>
</dbReference>
<feature type="active site" description="Proton donor" evidence="11">
    <location>
        <position position="102"/>
    </location>
</feature>
<accession>A0A109UW45</accession>
<dbReference type="GO" id="GO:0006564">
    <property type="term" value="P:L-serine biosynthetic process"/>
    <property type="evidence" value="ECO:0007669"/>
    <property type="project" value="UniProtKB-KW"/>
</dbReference>
<evidence type="ECO:0000256" key="1">
    <source>
        <dbReference type="ARBA" id="ARBA00001946"/>
    </source>
</evidence>
<dbReference type="SUPFAM" id="SSF56784">
    <property type="entry name" value="HAD-like"/>
    <property type="match status" value="1"/>
</dbReference>
<comment type="cofactor">
    <cofactor evidence="1">
        <name>Mg(2+)</name>
        <dbReference type="ChEBI" id="CHEBI:18420"/>
    </cofactor>
</comment>
<gene>
    <name evidence="12" type="ORF">AW171_hschr2175</name>
</gene>
<dbReference type="SFLD" id="SFLDG01136">
    <property type="entry name" value="C1.6:_Phosphoserine_Phosphatas"/>
    <property type="match status" value="1"/>
</dbReference>
<dbReference type="GO" id="GO:0000287">
    <property type="term" value="F:magnesium ion binding"/>
    <property type="evidence" value="ECO:0007669"/>
    <property type="project" value="TreeGrafter"/>
</dbReference>
<dbReference type="InterPro" id="IPR050582">
    <property type="entry name" value="HAD-like_SerB"/>
</dbReference>
<comment type="similarity">
    <text evidence="3">Belongs to the HAD-like hydrolase superfamily. SerB family.</text>
</comment>
<evidence type="ECO:0000313" key="12">
    <source>
        <dbReference type="EMBL" id="AMD18663.1"/>
    </source>
</evidence>
<keyword evidence="7" id="KW-0378">Hydrolase</keyword>
<dbReference type="UniPathway" id="UPA00135">
    <property type="reaction ID" value="UER00198"/>
</dbReference>
<keyword evidence="9" id="KW-0718">Serine biosynthesis</keyword>
<dbReference type="GeneID" id="28721811"/>
<keyword evidence="5" id="KW-0028">Amino-acid biosynthesis</keyword>
<evidence type="ECO:0000256" key="8">
    <source>
        <dbReference type="ARBA" id="ARBA00022842"/>
    </source>
</evidence>
<dbReference type="Gene3D" id="3.40.50.1000">
    <property type="entry name" value="HAD superfamily/HAD-like"/>
    <property type="match status" value="1"/>
</dbReference>
<dbReference type="SFLD" id="SFLDF00029">
    <property type="entry name" value="phosphoserine_phosphatase"/>
    <property type="match status" value="1"/>
</dbReference>
<dbReference type="Proteomes" id="UP000243052">
    <property type="component" value="Chromosome ii"/>
</dbReference>
<proteinExistence type="inferred from homology"/>
<dbReference type="AlphaFoldDB" id="A0A109UW45"/>
<evidence type="ECO:0000256" key="9">
    <source>
        <dbReference type="ARBA" id="ARBA00023299"/>
    </source>
</evidence>
<keyword evidence="6" id="KW-0479">Metal-binding</keyword>
<organism evidence="12 13">
    <name type="scientific">Eremothecium sinecaudum</name>
    <dbReference type="NCBI Taxonomy" id="45286"/>
    <lineage>
        <taxon>Eukaryota</taxon>
        <taxon>Fungi</taxon>
        <taxon>Dikarya</taxon>
        <taxon>Ascomycota</taxon>
        <taxon>Saccharomycotina</taxon>
        <taxon>Saccharomycetes</taxon>
        <taxon>Saccharomycetales</taxon>
        <taxon>Saccharomycetaceae</taxon>
        <taxon>Eremothecium</taxon>
    </lineage>
</organism>
<evidence type="ECO:0000256" key="4">
    <source>
        <dbReference type="ARBA" id="ARBA00012640"/>
    </source>
</evidence>
<dbReference type="InterPro" id="IPR023214">
    <property type="entry name" value="HAD_sf"/>
</dbReference>
<sequence length="316" mass="35098">MVDSAKFVITAIAHGESLLPDFIDRFQNFLSSHEVLTVSKKELSQRATDYFVNFNSEADGVDQLKAISAAFQQDQAVTDVDIIVQKNDEHRRNKKLFIFDMDSTLIYQEVIELIAEYANVEKEVQHITNLAMEGKIDFVQSFLERVKLLRGTKADIVDEIKLKLQITEGAREFTKGLKVMGCKAAVVSGGFIQFANYLKEQLNLDWAHANTLSTEKNAEGEAVFSGGTEGEMVDADFKADKLLELAELLQIPVEATVMVGDGENDLPAMAVAGLSIAWHGKPNVRRRASCQLNTKSMADAFYILGLTDAEISRLIE</sequence>
<name>A0A109UW45_9SACH</name>
<protein>
    <recommendedName>
        <fullName evidence="4">phosphoserine phosphatase</fullName>
        <ecNumber evidence="4">3.1.3.3</ecNumber>
    </recommendedName>
    <alternativeName>
        <fullName evidence="10">O-phosphoserine phosphohydrolase</fullName>
    </alternativeName>
</protein>
<evidence type="ECO:0000256" key="10">
    <source>
        <dbReference type="ARBA" id="ARBA00031693"/>
    </source>
</evidence>
<keyword evidence="8" id="KW-0460">Magnesium</keyword>
<evidence type="ECO:0000313" key="13">
    <source>
        <dbReference type="Proteomes" id="UP000243052"/>
    </source>
</evidence>
<evidence type="ECO:0000256" key="6">
    <source>
        <dbReference type="ARBA" id="ARBA00022723"/>
    </source>
</evidence>
<dbReference type="InterPro" id="IPR004469">
    <property type="entry name" value="PSP"/>
</dbReference>
<keyword evidence="13" id="KW-1185">Reference proteome</keyword>
<dbReference type="GO" id="GO:0036424">
    <property type="term" value="F:L-phosphoserine phosphatase activity"/>
    <property type="evidence" value="ECO:0007669"/>
    <property type="project" value="InterPro"/>
</dbReference>